<dbReference type="InterPro" id="IPR018939">
    <property type="entry name" value="Autophagy-rel_prot_27"/>
</dbReference>
<gene>
    <name evidence="8" type="ORF">BLNAU_4673</name>
</gene>
<keyword evidence="2 6" id="KW-0812">Transmembrane</keyword>
<evidence type="ECO:0000256" key="4">
    <source>
        <dbReference type="ARBA" id="ARBA00022989"/>
    </source>
</evidence>
<evidence type="ECO:0000313" key="9">
    <source>
        <dbReference type="Proteomes" id="UP001281761"/>
    </source>
</evidence>
<keyword evidence="5 6" id="KW-0472">Membrane</keyword>
<name>A0ABQ9Y9T7_9EUKA</name>
<evidence type="ECO:0000256" key="3">
    <source>
        <dbReference type="ARBA" id="ARBA00022729"/>
    </source>
</evidence>
<dbReference type="Proteomes" id="UP001281761">
    <property type="component" value="Unassembled WGS sequence"/>
</dbReference>
<dbReference type="PANTHER" id="PTHR15071:SF0">
    <property type="entry name" value="MANNOSE 6-PHOSPHATE RECEPTOR-LIKE PROTEIN 1"/>
    <property type="match status" value="1"/>
</dbReference>
<comment type="subcellular location">
    <subcellularLocation>
        <location evidence="1">Membrane</location>
        <topology evidence="1">Single-pass membrane protein</topology>
    </subcellularLocation>
</comment>
<accession>A0ABQ9Y9T7</accession>
<evidence type="ECO:0000256" key="2">
    <source>
        <dbReference type="ARBA" id="ARBA00022692"/>
    </source>
</evidence>
<proteinExistence type="predicted"/>
<reference evidence="8 9" key="1">
    <citation type="journal article" date="2022" name="bioRxiv">
        <title>Genomics of Preaxostyla Flagellates Illuminates Evolutionary Transitions and the Path Towards Mitochondrial Loss.</title>
        <authorList>
            <person name="Novak L.V.F."/>
            <person name="Treitli S.C."/>
            <person name="Pyrih J."/>
            <person name="Halakuc P."/>
            <person name="Pipaliya S.V."/>
            <person name="Vacek V."/>
            <person name="Brzon O."/>
            <person name="Soukal P."/>
            <person name="Eme L."/>
            <person name="Dacks J.B."/>
            <person name="Karnkowska A."/>
            <person name="Elias M."/>
            <person name="Hampl V."/>
        </authorList>
    </citation>
    <scope>NUCLEOTIDE SEQUENCE [LARGE SCALE GENOMIC DNA]</scope>
    <source>
        <strain evidence="8">NAU3</strain>
        <tissue evidence="8">Gut</tissue>
    </source>
</reference>
<organism evidence="8 9">
    <name type="scientific">Blattamonas nauphoetae</name>
    <dbReference type="NCBI Taxonomy" id="2049346"/>
    <lineage>
        <taxon>Eukaryota</taxon>
        <taxon>Metamonada</taxon>
        <taxon>Preaxostyla</taxon>
        <taxon>Oxymonadida</taxon>
        <taxon>Blattamonas</taxon>
    </lineage>
</organism>
<dbReference type="PANTHER" id="PTHR15071">
    <property type="entry name" value="MANNOSE-6-PHOSPHATE RECEPTOR FAMILY MEMBER"/>
    <property type="match status" value="1"/>
</dbReference>
<evidence type="ECO:0000313" key="8">
    <source>
        <dbReference type="EMBL" id="KAK2960456.1"/>
    </source>
</evidence>
<evidence type="ECO:0000256" key="6">
    <source>
        <dbReference type="SAM" id="Phobius"/>
    </source>
</evidence>
<sequence length="222" mass="24783">MVTSLIIVVCLRAVFSLADKELKQFNTKPLIKEDGYWTVNSEHEIIAWNFRKPFEQPTTAATNDGDCIAYSTVQSWVHYGCVGDLNTETFGLLPNDEGFTLAYTSVKSGRGTSFRVKCSKGDMKTSASENGVNFDVIIESPAGCIKKDGLGWGWLFIIILFSSLLLLFAIGIPINKFARKKTGVEVIPFFFLWVGIPRMVMEGVKCLFSPCRNKKRGFDPLE</sequence>
<evidence type="ECO:0000256" key="7">
    <source>
        <dbReference type="SAM" id="SignalP"/>
    </source>
</evidence>
<dbReference type="EMBL" id="JARBJD010000023">
    <property type="protein sequence ID" value="KAK2960456.1"/>
    <property type="molecule type" value="Genomic_DNA"/>
</dbReference>
<feature type="transmembrane region" description="Helical" evidence="6">
    <location>
        <begin position="151"/>
        <end position="172"/>
    </location>
</feature>
<keyword evidence="9" id="KW-1185">Reference proteome</keyword>
<keyword evidence="4 6" id="KW-1133">Transmembrane helix</keyword>
<comment type="caution">
    <text evidence="8">The sequence shown here is derived from an EMBL/GenBank/DDBJ whole genome shotgun (WGS) entry which is preliminary data.</text>
</comment>
<protein>
    <submittedName>
        <fullName evidence="8">Uncharacterized protein</fullName>
    </submittedName>
</protein>
<feature type="signal peptide" evidence="7">
    <location>
        <begin position="1"/>
        <end position="18"/>
    </location>
</feature>
<feature type="chain" id="PRO_5046972804" evidence="7">
    <location>
        <begin position="19"/>
        <end position="222"/>
    </location>
</feature>
<dbReference type="Pfam" id="PF09451">
    <property type="entry name" value="ATG27"/>
    <property type="match status" value="1"/>
</dbReference>
<evidence type="ECO:0000256" key="5">
    <source>
        <dbReference type="ARBA" id="ARBA00023136"/>
    </source>
</evidence>
<keyword evidence="3 7" id="KW-0732">Signal</keyword>
<evidence type="ECO:0000256" key="1">
    <source>
        <dbReference type="ARBA" id="ARBA00004167"/>
    </source>
</evidence>